<dbReference type="EMBL" id="FXTB01000006">
    <property type="protein sequence ID" value="SMO72898.1"/>
    <property type="molecule type" value="Genomic_DNA"/>
</dbReference>
<evidence type="ECO:0000313" key="2">
    <source>
        <dbReference type="Proteomes" id="UP000319040"/>
    </source>
</evidence>
<dbReference type="Proteomes" id="UP000319040">
    <property type="component" value="Unassembled WGS sequence"/>
</dbReference>
<protein>
    <submittedName>
        <fullName evidence="1">Sialate O-acetylesterase</fullName>
    </submittedName>
</protein>
<dbReference type="SUPFAM" id="SSF49785">
    <property type="entry name" value="Galactose-binding domain-like"/>
    <property type="match status" value="2"/>
</dbReference>
<organism evidence="1 2">
    <name type="scientific">Saccharicrinis carchari</name>
    <dbReference type="NCBI Taxonomy" id="1168039"/>
    <lineage>
        <taxon>Bacteria</taxon>
        <taxon>Pseudomonadati</taxon>
        <taxon>Bacteroidota</taxon>
        <taxon>Bacteroidia</taxon>
        <taxon>Marinilabiliales</taxon>
        <taxon>Marinilabiliaceae</taxon>
        <taxon>Saccharicrinis</taxon>
    </lineage>
</organism>
<dbReference type="Gene3D" id="2.60.120.260">
    <property type="entry name" value="Galactose-binding domain-like"/>
    <property type="match status" value="2"/>
</dbReference>
<dbReference type="InterPro" id="IPR051913">
    <property type="entry name" value="GH2_Domain-Containing"/>
</dbReference>
<dbReference type="PANTHER" id="PTHR42732:SF1">
    <property type="entry name" value="BETA-MANNOSIDASE"/>
    <property type="match status" value="1"/>
</dbReference>
<evidence type="ECO:0000313" key="1">
    <source>
        <dbReference type="EMBL" id="SMO72898.1"/>
    </source>
</evidence>
<dbReference type="AlphaFoldDB" id="A0A521DMP2"/>
<dbReference type="PANTHER" id="PTHR42732">
    <property type="entry name" value="BETA-GALACTOSIDASE"/>
    <property type="match status" value="1"/>
</dbReference>
<gene>
    <name evidence="1" type="ORF">SAMN06265379_10624</name>
</gene>
<reference evidence="1 2" key="1">
    <citation type="submission" date="2017-05" db="EMBL/GenBank/DDBJ databases">
        <authorList>
            <person name="Varghese N."/>
            <person name="Submissions S."/>
        </authorList>
    </citation>
    <scope>NUCLEOTIDE SEQUENCE [LARGE SCALE GENOMIC DNA]</scope>
    <source>
        <strain evidence="1 2">DSM 27040</strain>
    </source>
</reference>
<sequence>MVSFYCCCSITLGAQQYKSLMNLEGQWKFSLGNKPEWAKPGFDHSAWEEIDVPSPWETQGFNGYNGYAWYRKFITLSAKHKEEKLVLELGYIDDVDEVFFNGERIGGSGQFPPDFATAYTARRMYPIPDRLIRYNSANLIAVKVFDQQLEGGIVRGEVRLLSEKNPLKTFLDLQGEWGFRIGDNIDWRYESDDADGWGSIYVPGAWENQGYKRYDGYAWYQKTFMANSNFNLDRVVLLVGKIDDLDEVFVNGVKVGQTGFMEPEREQHQYSLAYQQLRGYLIPQGLIHPDKKNTIHVRVSDFYQEGGIVEGPVGFIKQEDYIRYWRNKKMDR</sequence>
<name>A0A521DMP2_SACCC</name>
<proteinExistence type="predicted"/>
<keyword evidence="2" id="KW-1185">Reference proteome</keyword>
<accession>A0A521DMP2</accession>
<dbReference type="InterPro" id="IPR008979">
    <property type="entry name" value="Galactose-bd-like_sf"/>
</dbReference>